<sequence length="114" mass="12689">MISMMLRLVFLPRRDVTDCSAWGLPLQNDVRDTINQEQGLGVTAKDGTITKFLGKFPEYKQTKEEEEISKLKAICENVTYDISDIDSDLESTGRSGPRDSEMEDTGGSGIRINA</sequence>
<protein>
    <submittedName>
        <fullName evidence="2">Uncharacterized protein</fullName>
    </submittedName>
</protein>
<feature type="region of interest" description="Disordered" evidence="1">
    <location>
        <begin position="86"/>
        <end position="114"/>
    </location>
</feature>
<dbReference type="Proteomes" id="UP001151760">
    <property type="component" value="Unassembled WGS sequence"/>
</dbReference>
<evidence type="ECO:0000256" key="1">
    <source>
        <dbReference type="SAM" id="MobiDB-lite"/>
    </source>
</evidence>
<name>A0ABQ4YRI3_9ASTR</name>
<dbReference type="EMBL" id="BQNB010010604">
    <property type="protein sequence ID" value="GJS79522.1"/>
    <property type="molecule type" value="Genomic_DNA"/>
</dbReference>
<gene>
    <name evidence="2" type="ORF">Tco_0729403</name>
</gene>
<evidence type="ECO:0000313" key="2">
    <source>
        <dbReference type="EMBL" id="GJS79522.1"/>
    </source>
</evidence>
<reference evidence="2" key="1">
    <citation type="journal article" date="2022" name="Int. J. Mol. Sci.">
        <title>Draft Genome of Tanacetum Coccineum: Genomic Comparison of Closely Related Tanacetum-Family Plants.</title>
        <authorList>
            <person name="Yamashiro T."/>
            <person name="Shiraishi A."/>
            <person name="Nakayama K."/>
            <person name="Satake H."/>
        </authorList>
    </citation>
    <scope>NUCLEOTIDE SEQUENCE</scope>
</reference>
<comment type="caution">
    <text evidence="2">The sequence shown here is derived from an EMBL/GenBank/DDBJ whole genome shotgun (WGS) entry which is preliminary data.</text>
</comment>
<keyword evidence="3" id="KW-1185">Reference proteome</keyword>
<organism evidence="2 3">
    <name type="scientific">Tanacetum coccineum</name>
    <dbReference type="NCBI Taxonomy" id="301880"/>
    <lineage>
        <taxon>Eukaryota</taxon>
        <taxon>Viridiplantae</taxon>
        <taxon>Streptophyta</taxon>
        <taxon>Embryophyta</taxon>
        <taxon>Tracheophyta</taxon>
        <taxon>Spermatophyta</taxon>
        <taxon>Magnoliopsida</taxon>
        <taxon>eudicotyledons</taxon>
        <taxon>Gunneridae</taxon>
        <taxon>Pentapetalae</taxon>
        <taxon>asterids</taxon>
        <taxon>campanulids</taxon>
        <taxon>Asterales</taxon>
        <taxon>Asteraceae</taxon>
        <taxon>Asteroideae</taxon>
        <taxon>Anthemideae</taxon>
        <taxon>Anthemidinae</taxon>
        <taxon>Tanacetum</taxon>
    </lineage>
</organism>
<proteinExistence type="predicted"/>
<evidence type="ECO:0000313" key="3">
    <source>
        <dbReference type="Proteomes" id="UP001151760"/>
    </source>
</evidence>
<reference evidence="2" key="2">
    <citation type="submission" date="2022-01" db="EMBL/GenBank/DDBJ databases">
        <authorList>
            <person name="Yamashiro T."/>
            <person name="Shiraishi A."/>
            <person name="Satake H."/>
            <person name="Nakayama K."/>
        </authorList>
    </citation>
    <scope>NUCLEOTIDE SEQUENCE</scope>
</reference>
<accession>A0ABQ4YRI3</accession>